<dbReference type="Pfam" id="PF22749">
    <property type="entry name" value="Arb2"/>
    <property type="match status" value="1"/>
</dbReference>
<protein>
    <recommendedName>
        <fullName evidence="1">Arb2 domain-containing protein</fullName>
    </recommendedName>
</protein>
<accession>A0A218YVL9</accession>
<dbReference type="InParanoid" id="A0A218YVL9"/>
<evidence type="ECO:0000259" key="1">
    <source>
        <dbReference type="Pfam" id="PF22749"/>
    </source>
</evidence>
<gene>
    <name evidence="2" type="ORF">B2J93_9456</name>
</gene>
<reference evidence="2 3" key="1">
    <citation type="submission" date="2017-04" db="EMBL/GenBank/DDBJ databases">
        <title>Draft genome sequence of Marssonina coronaria NL1: causal agent of apple blotch.</title>
        <authorList>
            <person name="Cheng Q."/>
        </authorList>
    </citation>
    <scope>NUCLEOTIDE SEQUENCE [LARGE SCALE GENOMIC DNA]</scope>
    <source>
        <strain evidence="2 3">NL1</strain>
    </source>
</reference>
<organism evidence="2 3">
    <name type="scientific">Diplocarpon coronariae</name>
    <dbReference type="NCBI Taxonomy" id="2795749"/>
    <lineage>
        <taxon>Eukaryota</taxon>
        <taxon>Fungi</taxon>
        <taxon>Dikarya</taxon>
        <taxon>Ascomycota</taxon>
        <taxon>Pezizomycotina</taxon>
        <taxon>Leotiomycetes</taxon>
        <taxon>Helotiales</taxon>
        <taxon>Drepanopezizaceae</taxon>
        <taxon>Diplocarpon</taxon>
    </lineage>
</organism>
<dbReference type="InterPro" id="IPR048263">
    <property type="entry name" value="Arb2"/>
</dbReference>
<keyword evidence="3" id="KW-1185">Reference proteome</keyword>
<dbReference type="EMBL" id="MZNU01000345">
    <property type="protein sequence ID" value="OWO99706.1"/>
    <property type="molecule type" value="Genomic_DNA"/>
</dbReference>
<name>A0A218YVL9_9HELO</name>
<dbReference type="GO" id="GO:0035197">
    <property type="term" value="F:siRNA binding"/>
    <property type="evidence" value="ECO:0007669"/>
    <property type="project" value="TreeGrafter"/>
</dbReference>
<feature type="domain" description="Arb2" evidence="1">
    <location>
        <begin position="15"/>
        <end position="286"/>
    </location>
</feature>
<sequence>MFRRLQSGLPKDPVFPTTLQGLGYFINDDDEIRSIDNPKAYFKYFLTKNLRFNDLQRESMNEAIRNIISDRLQGLGLETVFLPLGAAANEPHLPIFVSKGLEKKKHVIVLFYEHVQDIGIFAHRVIGGKGGINEGSAVNFVKYVQSQTFSTENTDSPGIILANTGQLRWWFSLPQKSAVEPPYRFQPSKNSIPGNTTTYEHISTIFNSVIATLAHPVAKLYLIGVSDGAVQLSHFLNDPSNFLLHGPRIAALVTLDSYFHAHEIHNPAFATFLQNRGRAYVRSDEPAGTYICDAAGTKYFPANGCPTFSSGEHYYSETMLISAGKVVVDWFKEVAADREYGNPAFTRIEIGDDRDETIEAEIVSAWEKIEESADAVGAGESRFEEIED</sequence>
<dbReference type="PANTHER" id="PTHR21357">
    <property type="entry name" value="FAM172 FAMILY PROTEIN HOMOLOG CG10038"/>
    <property type="match status" value="1"/>
</dbReference>
<comment type="caution">
    <text evidence="2">The sequence shown here is derived from an EMBL/GenBank/DDBJ whole genome shotgun (WGS) entry which is preliminary data.</text>
</comment>
<dbReference type="OrthoDB" id="421951at2759"/>
<evidence type="ECO:0000313" key="2">
    <source>
        <dbReference type="EMBL" id="OWO99706.1"/>
    </source>
</evidence>
<dbReference type="AlphaFoldDB" id="A0A218YVL9"/>
<dbReference type="PANTHER" id="PTHR21357:SF4">
    <property type="entry name" value="FAM172 FAMILY PROTEIN HOMOLOG CG10038"/>
    <property type="match status" value="1"/>
</dbReference>
<proteinExistence type="predicted"/>
<dbReference type="GO" id="GO:0005634">
    <property type="term" value="C:nucleus"/>
    <property type="evidence" value="ECO:0007669"/>
    <property type="project" value="TreeGrafter"/>
</dbReference>
<evidence type="ECO:0000313" key="3">
    <source>
        <dbReference type="Proteomes" id="UP000242519"/>
    </source>
</evidence>
<dbReference type="Proteomes" id="UP000242519">
    <property type="component" value="Unassembled WGS sequence"/>
</dbReference>
<dbReference type="GO" id="GO:0031048">
    <property type="term" value="P:regulatory ncRNA-mediated heterochromatin formation"/>
    <property type="evidence" value="ECO:0007669"/>
    <property type="project" value="TreeGrafter"/>
</dbReference>
<dbReference type="STRING" id="503106.A0A218YVL9"/>
<dbReference type="InterPro" id="IPR053858">
    <property type="entry name" value="Arb2_dom"/>
</dbReference>